<dbReference type="Gene3D" id="1.10.8.10">
    <property type="entry name" value="DNA helicase RuvA subunit, C-terminal domain"/>
    <property type="match status" value="1"/>
</dbReference>
<evidence type="ECO:0000259" key="2">
    <source>
        <dbReference type="PROSITE" id="PS50030"/>
    </source>
</evidence>
<dbReference type="InterPro" id="IPR041970">
    <property type="entry name" value="Rup1_UBA"/>
</dbReference>
<dbReference type="InterPro" id="IPR009060">
    <property type="entry name" value="UBA-like_sf"/>
</dbReference>
<dbReference type="InterPro" id="IPR019240">
    <property type="entry name" value="DUF2196"/>
</dbReference>
<protein>
    <submittedName>
        <fullName evidence="3">RHTO0S07e08350g1_1</fullName>
    </submittedName>
</protein>
<name>A0A061AZZ0_RHOTO</name>
<gene>
    <name evidence="3" type="ORF">RHTO0S_07e08350g</name>
</gene>
<evidence type="ECO:0000256" key="1">
    <source>
        <dbReference type="SAM" id="MobiDB-lite"/>
    </source>
</evidence>
<proteinExistence type="predicted"/>
<sequence length="146" mass="15786">MSDPTALASLLALGIPRQKAIYALKEHGGEVEAAADWCLGEGADWTPNSLFAASFAPLPNARRSPSPPGQRHHRSRSVDHNPPGWTLVPHRLLTPGTSVAITLKQDQGTDRTVEGVVAERLTRGDHPRGVKVRLQDGRVGRVVRIL</sequence>
<dbReference type="Pfam" id="PF22562">
    <property type="entry name" value="UBA_7"/>
    <property type="match status" value="1"/>
</dbReference>
<dbReference type="PANTHER" id="PTHR40069:SF1">
    <property type="entry name" value="YWBE PROTEIN"/>
    <property type="match status" value="1"/>
</dbReference>
<feature type="region of interest" description="Disordered" evidence="1">
    <location>
        <begin position="57"/>
        <end position="84"/>
    </location>
</feature>
<accession>A0A061AZZ0</accession>
<dbReference type="EMBL" id="LK052942">
    <property type="protein sequence ID" value="CDR43104.1"/>
    <property type="molecule type" value="Genomic_DNA"/>
</dbReference>
<dbReference type="PANTHER" id="PTHR40069">
    <property type="entry name" value="YWBE PROTEIN"/>
    <property type="match status" value="1"/>
</dbReference>
<reference evidence="3" key="1">
    <citation type="journal article" date="2014" name="Genome Announc.">
        <title>Draft genome sequence of Rhodosporidium toruloides CECT1137, an oleaginous yeast of biotechnological interest.</title>
        <authorList>
            <person name="Morin N."/>
            <person name="Calcas X."/>
            <person name="Devillers H."/>
            <person name="Durrens P."/>
            <person name="Sherman D.J."/>
            <person name="Nicaud J.-M."/>
            <person name="Neuveglise C."/>
        </authorList>
    </citation>
    <scope>NUCLEOTIDE SEQUENCE</scope>
    <source>
        <strain evidence="3">CECT1137</strain>
    </source>
</reference>
<dbReference type="AlphaFoldDB" id="A0A061AZZ0"/>
<dbReference type="PROSITE" id="PS50030">
    <property type="entry name" value="UBA"/>
    <property type="match status" value="1"/>
</dbReference>
<feature type="domain" description="UBA" evidence="2">
    <location>
        <begin position="1"/>
        <end position="41"/>
    </location>
</feature>
<dbReference type="CDD" id="cd14307">
    <property type="entry name" value="UBA_RUP1p"/>
    <property type="match status" value="1"/>
</dbReference>
<dbReference type="OrthoDB" id="20105at2759"/>
<organism evidence="3">
    <name type="scientific">Rhodotorula toruloides</name>
    <name type="common">Yeast</name>
    <name type="synonym">Rhodosporidium toruloides</name>
    <dbReference type="NCBI Taxonomy" id="5286"/>
    <lineage>
        <taxon>Eukaryota</taxon>
        <taxon>Fungi</taxon>
        <taxon>Dikarya</taxon>
        <taxon>Basidiomycota</taxon>
        <taxon>Pucciniomycotina</taxon>
        <taxon>Microbotryomycetes</taxon>
        <taxon>Sporidiobolales</taxon>
        <taxon>Sporidiobolaceae</taxon>
        <taxon>Rhodotorula</taxon>
    </lineage>
</organism>
<evidence type="ECO:0000313" key="3">
    <source>
        <dbReference type="EMBL" id="CDR43104.1"/>
    </source>
</evidence>
<dbReference type="Pfam" id="PF09962">
    <property type="entry name" value="DUF2196"/>
    <property type="match status" value="1"/>
</dbReference>
<dbReference type="InterPro" id="IPR015940">
    <property type="entry name" value="UBA"/>
</dbReference>
<dbReference type="SUPFAM" id="SSF46934">
    <property type="entry name" value="UBA-like"/>
    <property type="match status" value="1"/>
</dbReference>